<dbReference type="InterPro" id="IPR000731">
    <property type="entry name" value="SSD"/>
</dbReference>
<name>A0A914W9T9_9BILA</name>
<keyword evidence="4 7" id="KW-1133">Transmembrane helix</keyword>
<evidence type="ECO:0000259" key="8">
    <source>
        <dbReference type="PROSITE" id="PS50156"/>
    </source>
</evidence>
<reference evidence="10" key="1">
    <citation type="submission" date="2022-11" db="UniProtKB">
        <authorList>
            <consortium name="WormBaseParasite"/>
        </authorList>
    </citation>
    <scope>IDENTIFICATION</scope>
</reference>
<dbReference type="Pfam" id="PF02460">
    <property type="entry name" value="Patched"/>
    <property type="match status" value="1"/>
</dbReference>
<dbReference type="GO" id="GO:0005886">
    <property type="term" value="C:plasma membrane"/>
    <property type="evidence" value="ECO:0007669"/>
    <property type="project" value="TreeGrafter"/>
</dbReference>
<feature type="domain" description="SSD" evidence="8">
    <location>
        <begin position="235"/>
        <end position="397"/>
    </location>
</feature>
<dbReference type="GO" id="GO:0006897">
    <property type="term" value="P:endocytosis"/>
    <property type="evidence" value="ECO:0007669"/>
    <property type="project" value="TreeGrafter"/>
</dbReference>
<sequence length="613" mass="69684">MALSTGLIFKFKIYRNIDYLFSPVEAQWKYEEQVFSDLWESRDDQFYPGKKVLRRQGLNLIAASVDGGSVLRLEQAEQFIRLLDWIANSTFIYNNTTHRYQDICLIFRNQCFANIHAFFLAKTFINGDQVRLNVTYPHFQSGLQSDFIDLSMTLGGVKTDPANGIIISASAWLISYQQKQQTHLLQEMGKTWETTMGQRIWRRETPTDLLNVYFFHSNTLEEELDEGNRRTMPKFVLTFIVLIIFSVLGTLTLTRKGRFVAIDWVISKPYLAWAGLLSTLLAIISAIGFGLLTDIVFIDMATVMPFLIISIGIDDMFLIVAAWRATDRIASVPDRMERAMTHAGVSVSMTSATDALSFFIGSMAPLPAVTQFCLYAAVAICFNYLYTMTIFLAIVALQGRWEEGNRHCITGQVTASDENISEATHYVRLFMIGSRPKKSNPMVLNVDSRRRVLAVSATDSRQWYQKFFEDYYAPILTKTTTKLLVFALFVIYLVVSILGITQLNVGFNWKDIVLKDSPARGFLDYSTAYFATDLKVDIAVNNPPDMGNPQQRKAFMKALEALENSPCSAGRFSTDFWYFAYGRHIERLGFGGAWNAMQFDDAVTVPFAEFILR</sequence>
<feature type="transmembrane region" description="Helical" evidence="7">
    <location>
        <begin position="374"/>
        <end position="397"/>
    </location>
</feature>
<feature type="transmembrane region" description="Helical" evidence="7">
    <location>
        <begin position="303"/>
        <end position="323"/>
    </location>
</feature>
<dbReference type="WBParaSite" id="PSAMB.scaffold3621size17561.g22105.t1">
    <property type="protein sequence ID" value="PSAMB.scaffold3621size17561.g22105.t1"/>
    <property type="gene ID" value="PSAMB.scaffold3621size17561.g22105"/>
</dbReference>
<evidence type="ECO:0000256" key="1">
    <source>
        <dbReference type="ARBA" id="ARBA00004141"/>
    </source>
</evidence>
<comment type="subcellular location">
    <subcellularLocation>
        <location evidence="1">Membrane</location>
        <topology evidence="1">Multi-pass membrane protein</topology>
    </subcellularLocation>
</comment>
<protein>
    <submittedName>
        <fullName evidence="10">SSD domain-containing protein</fullName>
    </submittedName>
</protein>
<evidence type="ECO:0000313" key="10">
    <source>
        <dbReference type="WBParaSite" id="PSAMB.scaffold3621size17561.g22105.t1"/>
    </source>
</evidence>
<dbReference type="GO" id="GO:0018996">
    <property type="term" value="P:molting cycle, collagen and cuticulin-based cuticle"/>
    <property type="evidence" value="ECO:0007669"/>
    <property type="project" value="TreeGrafter"/>
</dbReference>
<evidence type="ECO:0000256" key="5">
    <source>
        <dbReference type="ARBA" id="ARBA00023136"/>
    </source>
</evidence>
<keyword evidence="5 7" id="KW-0472">Membrane</keyword>
<feature type="transmembrane region" description="Helical" evidence="7">
    <location>
        <begin position="483"/>
        <end position="503"/>
    </location>
</feature>
<proteinExistence type="inferred from homology"/>
<evidence type="ECO:0000256" key="2">
    <source>
        <dbReference type="ARBA" id="ARBA00005585"/>
    </source>
</evidence>
<keyword evidence="3 7" id="KW-0812">Transmembrane</keyword>
<evidence type="ECO:0000256" key="6">
    <source>
        <dbReference type="ARBA" id="ARBA00023180"/>
    </source>
</evidence>
<dbReference type="PANTHER" id="PTHR10796:SF124">
    <property type="entry name" value="SSD DOMAIN-CONTAINING PROTEIN"/>
    <property type="match status" value="1"/>
</dbReference>
<evidence type="ECO:0000256" key="4">
    <source>
        <dbReference type="ARBA" id="ARBA00022989"/>
    </source>
</evidence>
<feature type="transmembrane region" description="Helical" evidence="7">
    <location>
        <begin position="270"/>
        <end position="291"/>
    </location>
</feature>
<dbReference type="Proteomes" id="UP000887566">
    <property type="component" value="Unplaced"/>
</dbReference>
<evidence type="ECO:0000313" key="9">
    <source>
        <dbReference type="Proteomes" id="UP000887566"/>
    </source>
</evidence>
<dbReference type="InterPro" id="IPR051697">
    <property type="entry name" value="Patched_domain-protein"/>
</dbReference>
<evidence type="ECO:0000256" key="7">
    <source>
        <dbReference type="SAM" id="Phobius"/>
    </source>
</evidence>
<organism evidence="9 10">
    <name type="scientific">Plectus sambesii</name>
    <dbReference type="NCBI Taxonomy" id="2011161"/>
    <lineage>
        <taxon>Eukaryota</taxon>
        <taxon>Metazoa</taxon>
        <taxon>Ecdysozoa</taxon>
        <taxon>Nematoda</taxon>
        <taxon>Chromadorea</taxon>
        <taxon>Plectida</taxon>
        <taxon>Plectina</taxon>
        <taxon>Plectoidea</taxon>
        <taxon>Plectidae</taxon>
        <taxon>Plectus</taxon>
    </lineage>
</organism>
<feature type="transmembrane region" description="Helical" evidence="7">
    <location>
        <begin position="343"/>
        <end position="362"/>
    </location>
</feature>
<feature type="transmembrane region" description="Helical" evidence="7">
    <location>
        <begin position="235"/>
        <end position="254"/>
    </location>
</feature>
<accession>A0A914W9T9</accession>
<dbReference type="GO" id="GO:0030659">
    <property type="term" value="C:cytoplasmic vesicle membrane"/>
    <property type="evidence" value="ECO:0007669"/>
    <property type="project" value="TreeGrafter"/>
</dbReference>
<dbReference type="AlphaFoldDB" id="A0A914W9T9"/>
<comment type="similarity">
    <text evidence="2">Belongs to the patched family.</text>
</comment>
<dbReference type="InterPro" id="IPR003392">
    <property type="entry name" value="PTHD_SSD"/>
</dbReference>
<keyword evidence="6" id="KW-0325">Glycoprotein</keyword>
<dbReference type="SUPFAM" id="SSF82866">
    <property type="entry name" value="Multidrug efflux transporter AcrB transmembrane domain"/>
    <property type="match status" value="1"/>
</dbReference>
<keyword evidence="9" id="KW-1185">Reference proteome</keyword>
<dbReference type="Gene3D" id="1.20.1640.10">
    <property type="entry name" value="Multidrug efflux transporter AcrB transmembrane domain"/>
    <property type="match status" value="1"/>
</dbReference>
<dbReference type="PROSITE" id="PS50156">
    <property type="entry name" value="SSD"/>
    <property type="match status" value="1"/>
</dbReference>
<dbReference type="PANTHER" id="PTHR10796">
    <property type="entry name" value="PATCHED-RELATED"/>
    <property type="match status" value="1"/>
</dbReference>
<evidence type="ECO:0000256" key="3">
    <source>
        <dbReference type="ARBA" id="ARBA00022692"/>
    </source>
</evidence>